<accession>A0A5J5CMS0</accession>
<gene>
    <name evidence="1" type="ORF">FQN60_008676</name>
</gene>
<organism evidence="1 2">
    <name type="scientific">Etheostoma spectabile</name>
    <name type="common">orangethroat darter</name>
    <dbReference type="NCBI Taxonomy" id="54343"/>
    <lineage>
        <taxon>Eukaryota</taxon>
        <taxon>Metazoa</taxon>
        <taxon>Chordata</taxon>
        <taxon>Craniata</taxon>
        <taxon>Vertebrata</taxon>
        <taxon>Euteleostomi</taxon>
        <taxon>Actinopterygii</taxon>
        <taxon>Neopterygii</taxon>
        <taxon>Teleostei</taxon>
        <taxon>Neoteleostei</taxon>
        <taxon>Acanthomorphata</taxon>
        <taxon>Eupercaria</taxon>
        <taxon>Perciformes</taxon>
        <taxon>Percoidei</taxon>
        <taxon>Percidae</taxon>
        <taxon>Etheostomatinae</taxon>
        <taxon>Etheostoma</taxon>
    </lineage>
</organism>
<keyword evidence="2" id="KW-1185">Reference proteome</keyword>
<dbReference type="InterPro" id="IPR009057">
    <property type="entry name" value="Homeodomain-like_sf"/>
</dbReference>
<sequence length="77" mass="8690">MPVSTVLPLIKKWNISGSLNTNPRSGRPRKISAKTARRIVWDAKKNPQVTLGEIQATMEKDGVVHARSTIQRYLHKN</sequence>
<dbReference type="AlphaFoldDB" id="A0A5J5CMS0"/>
<dbReference type="Proteomes" id="UP000327493">
    <property type="component" value="Chromosome 20"/>
</dbReference>
<evidence type="ECO:0000313" key="2">
    <source>
        <dbReference type="Proteomes" id="UP000327493"/>
    </source>
</evidence>
<evidence type="ECO:0008006" key="3">
    <source>
        <dbReference type="Google" id="ProtNLM"/>
    </source>
</evidence>
<comment type="caution">
    <text evidence="1">The sequence shown here is derived from an EMBL/GenBank/DDBJ whole genome shotgun (WGS) entry which is preliminary data.</text>
</comment>
<dbReference type="SUPFAM" id="SSF46689">
    <property type="entry name" value="Homeodomain-like"/>
    <property type="match status" value="1"/>
</dbReference>
<protein>
    <recommendedName>
        <fullName evidence="3">Transposase Tc1-like domain-containing protein</fullName>
    </recommendedName>
</protein>
<dbReference type="Pfam" id="PF13565">
    <property type="entry name" value="HTH_32"/>
    <property type="match status" value="1"/>
</dbReference>
<dbReference type="EMBL" id="VOFY01000020">
    <property type="protein sequence ID" value="KAA8581936.1"/>
    <property type="molecule type" value="Genomic_DNA"/>
</dbReference>
<reference evidence="1 2" key="1">
    <citation type="submission" date="2019-08" db="EMBL/GenBank/DDBJ databases">
        <title>A chromosome-level genome assembly, high-density linkage maps, and genome scans reveal the genomic architecture of hybrid incompatibilities underlying speciation via character displacement in darters (Percidae: Etheostominae).</title>
        <authorList>
            <person name="Moran R.L."/>
            <person name="Catchen J.M."/>
            <person name="Fuller R.C."/>
        </authorList>
    </citation>
    <scope>NUCLEOTIDE SEQUENCE [LARGE SCALE GENOMIC DNA]</scope>
    <source>
        <strain evidence="1">EspeVRDwgs_2016</strain>
        <tissue evidence="1">Muscle</tissue>
    </source>
</reference>
<evidence type="ECO:0000313" key="1">
    <source>
        <dbReference type="EMBL" id="KAA8581936.1"/>
    </source>
</evidence>
<proteinExistence type="predicted"/>
<name>A0A5J5CMS0_9PERO</name>